<evidence type="ECO:0000313" key="1">
    <source>
        <dbReference type="EMBL" id="MCM4078739.1"/>
    </source>
</evidence>
<comment type="caution">
    <text evidence="1">The sequence shown here is derived from an EMBL/GenBank/DDBJ whole genome shotgun (WGS) entry which is preliminary data.</text>
</comment>
<dbReference type="Proteomes" id="UP001523216">
    <property type="component" value="Unassembled WGS sequence"/>
</dbReference>
<gene>
    <name evidence="1" type="ORF">LXN57_14285</name>
</gene>
<dbReference type="RefSeq" id="WP_251798587.1">
    <property type="nucleotide sequence ID" value="NZ_JAMQOL010000017.1"/>
</dbReference>
<dbReference type="EMBL" id="JAMQOL010000017">
    <property type="protein sequence ID" value="MCM4078739.1"/>
    <property type="molecule type" value="Genomic_DNA"/>
</dbReference>
<dbReference type="InterPro" id="IPR006748">
    <property type="entry name" value="NH2Glyco/OHUrea_AB-resist_kin"/>
</dbReference>
<proteinExistence type="predicted"/>
<keyword evidence="2" id="KW-1185">Reference proteome</keyword>
<accession>A0ABT0Y082</accession>
<dbReference type="SUPFAM" id="SSF56112">
    <property type="entry name" value="Protein kinase-like (PK-like)"/>
    <property type="match status" value="1"/>
</dbReference>
<dbReference type="Pfam" id="PF04655">
    <property type="entry name" value="APH_6_hur"/>
    <property type="match status" value="1"/>
</dbReference>
<protein>
    <submittedName>
        <fullName evidence="1">Aminoglycoside phosphotransferase family protein</fullName>
    </submittedName>
</protein>
<sequence length="282" mass="31102">MTEFEMPANLVTTIGKDEPFDRWAGELPEVVAGLCERWEVEVARPYQPGGTASWVAPTTDGRVLKVGWAHYEARDEAAGLRVWDGQGAVRVYRAERFGPTDALLLEACRPGTTLTASLPPVERDEVVAKLLPRLWMTPPPGSGFRPLQSMTQAWGKSVAPEKLPDPGLARAGLELWLGLAGSADREVLLCTDLHPGNVLRAEREPWLVVDPKPYVGDPAYDPIQHMLNFPDRLAADPGGFAGRMANLLGLDPDRVRQWLFARCVVEAERQPDLWTVAERLAP</sequence>
<dbReference type="InterPro" id="IPR011009">
    <property type="entry name" value="Kinase-like_dom_sf"/>
</dbReference>
<name>A0ABT0Y082_9ACTN</name>
<organism evidence="1 2">
    <name type="scientific">Paractinoplanes hotanensis</name>
    <dbReference type="NCBI Taxonomy" id="2906497"/>
    <lineage>
        <taxon>Bacteria</taxon>
        <taxon>Bacillati</taxon>
        <taxon>Actinomycetota</taxon>
        <taxon>Actinomycetes</taxon>
        <taxon>Micromonosporales</taxon>
        <taxon>Micromonosporaceae</taxon>
        <taxon>Paractinoplanes</taxon>
    </lineage>
</organism>
<evidence type="ECO:0000313" key="2">
    <source>
        <dbReference type="Proteomes" id="UP001523216"/>
    </source>
</evidence>
<reference evidence="1 2" key="1">
    <citation type="submission" date="2022-06" db="EMBL/GenBank/DDBJ databases">
        <title>Actinoplanes abujensis sp. nov., isolated from Nigerian arid soil.</title>
        <authorList>
            <person name="Ding P."/>
        </authorList>
    </citation>
    <scope>NUCLEOTIDE SEQUENCE [LARGE SCALE GENOMIC DNA]</scope>
    <source>
        <strain evidence="2">TRM88002</strain>
    </source>
</reference>